<dbReference type="Proteomes" id="UP000228886">
    <property type="component" value="Unassembled WGS sequence"/>
</dbReference>
<dbReference type="InterPro" id="IPR036390">
    <property type="entry name" value="WH_DNA-bd_sf"/>
</dbReference>
<dbReference type="EMBL" id="PETL01000203">
    <property type="protein sequence ID" value="PIV64057.1"/>
    <property type="molecule type" value="Genomic_DNA"/>
</dbReference>
<comment type="caution">
    <text evidence="2">The sequence shown here is derived from an EMBL/GenBank/DDBJ whole genome shotgun (WGS) entry which is preliminary data.</text>
</comment>
<name>A0A2M7E8I4_9BACT</name>
<reference evidence="3" key="1">
    <citation type="submission" date="2017-09" db="EMBL/GenBank/DDBJ databases">
        <title>Depth-based differentiation of microbial function through sediment-hosted aquifers and enrichment of novel symbionts in the deep terrestrial subsurface.</title>
        <authorList>
            <person name="Probst A.J."/>
            <person name="Ladd B."/>
            <person name="Jarett J.K."/>
            <person name="Geller-Mcgrath D.E."/>
            <person name="Sieber C.M.K."/>
            <person name="Emerson J.B."/>
            <person name="Anantharaman K."/>
            <person name="Thomas B.C."/>
            <person name="Malmstrom R."/>
            <person name="Stieglmeier M."/>
            <person name="Klingl A."/>
            <person name="Woyke T."/>
            <person name="Ryan C.M."/>
            <person name="Banfield J.F."/>
        </authorList>
    </citation>
    <scope>NUCLEOTIDE SEQUENCE [LARGE SCALE GENOMIC DNA]</scope>
</reference>
<accession>A0A2M7E8I4</accession>
<dbReference type="Pfam" id="PF18765">
    <property type="entry name" value="Polbeta"/>
    <property type="match status" value="1"/>
</dbReference>
<dbReference type="SUPFAM" id="SSF46785">
    <property type="entry name" value="Winged helix' DNA-binding domain"/>
    <property type="match status" value="1"/>
</dbReference>
<evidence type="ECO:0000259" key="1">
    <source>
        <dbReference type="Pfam" id="PF18765"/>
    </source>
</evidence>
<gene>
    <name evidence="2" type="ORF">COS11_04180</name>
</gene>
<dbReference type="InterPro" id="IPR043519">
    <property type="entry name" value="NT_sf"/>
</dbReference>
<dbReference type="AlphaFoldDB" id="A0A2M7E8I4"/>
<evidence type="ECO:0000313" key="2">
    <source>
        <dbReference type="EMBL" id="PIV64057.1"/>
    </source>
</evidence>
<dbReference type="SUPFAM" id="SSF81301">
    <property type="entry name" value="Nucleotidyltransferase"/>
    <property type="match status" value="1"/>
</dbReference>
<dbReference type="CDD" id="cd05403">
    <property type="entry name" value="NT_KNTase_like"/>
    <property type="match status" value="1"/>
</dbReference>
<dbReference type="InterPro" id="IPR041633">
    <property type="entry name" value="Polbeta"/>
</dbReference>
<dbReference type="InterPro" id="IPR036388">
    <property type="entry name" value="WH-like_DNA-bd_sf"/>
</dbReference>
<dbReference type="Gene3D" id="3.30.460.10">
    <property type="entry name" value="Beta Polymerase, domain 2"/>
    <property type="match status" value="1"/>
</dbReference>
<sequence>MISLKSEITRKVLNYFFLNPKESLYVNELSRNLALDKRNFVKKIKELETEGILKSQSRGNLVFYSINRDYPLYNEYRKIVIKTIGFEEMLRNALKNIKAINDAYIYGSYAKNKMDTHSDIDLLVVGSHNIISLQKKLNKIQKEINREINVVNMDEKEFKRKIKNNDPFIIGIIRNKHIRINL</sequence>
<dbReference type="Gene3D" id="1.10.10.10">
    <property type="entry name" value="Winged helix-like DNA-binding domain superfamily/Winged helix DNA-binding domain"/>
    <property type="match status" value="1"/>
</dbReference>
<protein>
    <recommendedName>
        <fullName evidence="1">Polymerase beta nucleotidyltransferase domain-containing protein</fullName>
    </recommendedName>
</protein>
<proteinExistence type="predicted"/>
<evidence type="ECO:0000313" key="3">
    <source>
        <dbReference type="Proteomes" id="UP000228886"/>
    </source>
</evidence>
<organism evidence="2 3">
    <name type="scientific">bacterium (Candidatus Ratteibacteria) CG01_land_8_20_14_3_00_40_19</name>
    <dbReference type="NCBI Taxonomy" id="2014290"/>
    <lineage>
        <taxon>Bacteria</taxon>
        <taxon>Candidatus Ratteibacteria</taxon>
    </lineage>
</organism>
<feature type="domain" description="Polymerase beta nucleotidyltransferase" evidence="1">
    <location>
        <begin position="90"/>
        <end position="166"/>
    </location>
</feature>